<dbReference type="GO" id="GO:0015031">
    <property type="term" value="P:protein transport"/>
    <property type="evidence" value="ECO:0007669"/>
    <property type="project" value="UniProtKB-UniRule"/>
</dbReference>
<dbReference type="InterPro" id="IPR035958">
    <property type="entry name" value="SecB-like_sf"/>
</dbReference>
<evidence type="ECO:0000313" key="7">
    <source>
        <dbReference type="Proteomes" id="UP000187495"/>
    </source>
</evidence>
<dbReference type="PRINTS" id="PR01594">
    <property type="entry name" value="SECBCHAPRONE"/>
</dbReference>
<comment type="subcellular location">
    <subcellularLocation>
        <location evidence="5">Cytoplasm</location>
    </subcellularLocation>
</comment>
<keyword evidence="3 5" id="KW-0653">Protein transport</keyword>
<gene>
    <name evidence="5" type="primary">secB</name>
    <name evidence="6" type="ORF">SAMN02745664_10982</name>
</gene>
<keyword evidence="4 5" id="KW-0811">Translocation</keyword>
<reference evidence="7" key="1">
    <citation type="submission" date="2017-01" db="EMBL/GenBank/DDBJ databases">
        <authorList>
            <person name="Varghese N."/>
            <person name="Submissions S."/>
        </authorList>
    </citation>
    <scope>NUCLEOTIDE SEQUENCE [LARGE SCALE GENOMIC DNA]</scope>
    <source>
        <strain evidence="7">DSM 21768</strain>
    </source>
</reference>
<dbReference type="AlphaFoldDB" id="A0A1N7F482"/>
<dbReference type="GO" id="GO:0006457">
    <property type="term" value="P:protein folding"/>
    <property type="evidence" value="ECO:0007669"/>
    <property type="project" value="UniProtKB-UniRule"/>
</dbReference>
<dbReference type="InterPro" id="IPR003708">
    <property type="entry name" value="SecB"/>
</dbReference>
<dbReference type="RefSeq" id="WP_076555435.1">
    <property type="nucleotide sequence ID" value="NZ_FTNU01000009.1"/>
</dbReference>
<dbReference type="HAMAP" id="MF_00821">
    <property type="entry name" value="SecB"/>
    <property type="match status" value="1"/>
</dbReference>
<dbReference type="GO" id="GO:0051262">
    <property type="term" value="P:protein tetramerization"/>
    <property type="evidence" value="ECO:0007669"/>
    <property type="project" value="InterPro"/>
</dbReference>
<protein>
    <recommendedName>
        <fullName evidence="5">Protein-export protein SecB</fullName>
    </recommendedName>
</protein>
<evidence type="ECO:0000313" key="6">
    <source>
        <dbReference type="EMBL" id="SIR95045.1"/>
    </source>
</evidence>
<dbReference type="Pfam" id="PF02556">
    <property type="entry name" value="SecB"/>
    <property type="match status" value="1"/>
</dbReference>
<keyword evidence="5" id="KW-0143">Chaperone</keyword>
<organism evidence="6 7">
    <name type="scientific">Moraxella cuniculi DSM 21768</name>
    <dbReference type="NCBI Taxonomy" id="1122245"/>
    <lineage>
        <taxon>Bacteria</taxon>
        <taxon>Pseudomonadati</taxon>
        <taxon>Pseudomonadota</taxon>
        <taxon>Gammaproteobacteria</taxon>
        <taxon>Moraxellales</taxon>
        <taxon>Moraxellaceae</taxon>
        <taxon>Moraxella</taxon>
    </lineage>
</organism>
<comment type="function">
    <text evidence="5">One of the proteins required for the normal export of preproteins out of the cell cytoplasm. It is a molecular chaperone that binds to a subset of precursor proteins, maintaining them in a translocation-competent state. It also specifically binds to its receptor SecA.</text>
</comment>
<keyword evidence="7" id="KW-1185">Reference proteome</keyword>
<dbReference type="NCBIfam" id="NF004393">
    <property type="entry name" value="PRK05751.1-4"/>
    <property type="match status" value="1"/>
</dbReference>
<keyword evidence="5" id="KW-0963">Cytoplasm</keyword>
<comment type="subunit">
    <text evidence="5">Homotetramer, a dimer of dimers. One homotetramer interacts with 1 SecA dimer.</text>
</comment>
<dbReference type="Proteomes" id="UP000187495">
    <property type="component" value="Unassembled WGS sequence"/>
</dbReference>
<dbReference type="PANTHER" id="PTHR36918">
    <property type="match status" value="1"/>
</dbReference>
<dbReference type="GO" id="GO:0051082">
    <property type="term" value="F:unfolded protein binding"/>
    <property type="evidence" value="ECO:0007669"/>
    <property type="project" value="InterPro"/>
</dbReference>
<proteinExistence type="inferred from homology"/>
<evidence type="ECO:0000256" key="3">
    <source>
        <dbReference type="ARBA" id="ARBA00022927"/>
    </source>
</evidence>
<dbReference type="SUPFAM" id="SSF54611">
    <property type="entry name" value="SecB-like"/>
    <property type="match status" value="1"/>
</dbReference>
<evidence type="ECO:0000256" key="2">
    <source>
        <dbReference type="ARBA" id="ARBA00022448"/>
    </source>
</evidence>
<accession>A0A1N7F482</accession>
<keyword evidence="2 5" id="KW-0813">Transport</keyword>
<dbReference type="STRING" id="34061.B0189_07480"/>
<name>A0A1N7F482_9GAMM</name>
<dbReference type="Gene3D" id="3.10.420.10">
    <property type="entry name" value="SecB-like"/>
    <property type="match status" value="1"/>
</dbReference>
<evidence type="ECO:0000256" key="4">
    <source>
        <dbReference type="ARBA" id="ARBA00023010"/>
    </source>
</evidence>
<comment type="similarity">
    <text evidence="1 5">Belongs to the SecB family.</text>
</comment>
<sequence length="150" mass="16700">MSDELNQPQLGLERIYTKDISFEVPNTEVFTKPWQPETDVTVATSVNDLDEDYKEVVLNVSVTAKLDNSVAFIAEVQQAGIFLLKNIPEADLPHLLQAYCPNILFPYAREAISDIVTRGSFPQLLLAPVNFEQAFLQSQLANEDADNADA</sequence>
<dbReference type="NCBIfam" id="TIGR00809">
    <property type="entry name" value="secB"/>
    <property type="match status" value="1"/>
</dbReference>
<evidence type="ECO:0000256" key="1">
    <source>
        <dbReference type="ARBA" id="ARBA00009990"/>
    </source>
</evidence>
<dbReference type="EMBL" id="FTNU01000009">
    <property type="protein sequence ID" value="SIR95045.1"/>
    <property type="molecule type" value="Genomic_DNA"/>
</dbReference>
<evidence type="ECO:0000256" key="5">
    <source>
        <dbReference type="HAMAP-Rule" id="MF_00821"/>
    </source>
</evidence>
<dbReference type="PANTHER" id="PTHR36918:SF1">
    <property type="entry name" value="PROTEIN-EXPORT PROTEIN SECB"/>
    <property type="match status" value="1"/>
</dbReference>
<dbReference type="GO" id="GO:0005737">
    <property type="term" value="C:cytoplasm"/>
    <property type="evidence" value="ECO:0007669"/>
    <property type="project" value="UniProtKB-SubCell"/>
</dbReference>